<gene>
    <name evidence="5" type="ORF">LY90DRAFT_702201</name>
</gene>
<evidence type="ECO:0000256" key="2">
    <source>
        <dbReference type="PROSITE-ProRule" id="PRU00285"/>
    </source>
</evidence>
<dbReference type="Gene3D" id="2.60.40.790">
    <property type="match status" value="1"/>
</dbReference>
<dbReference type="InterPro" id="IPR002068">
    <property type="entry name" value="A-crystallin/Hsp20_dom"/>
</dbReference>
<proteinExistence type="inferred from homology"/>
<dbReference type="InterPro" id="IPR031107">
    <property type="entry name" value="Small_HSP"/>
</dbReference>
<evidence type="ECO:0000256" key="3">
    <source>
        <dbReference type="RuleBase" id="RU003616"/>
    </source>
</evidence>
<name>A0A1Y2D6V3_9FUNG</name>
<dbReference type="PROSITE" id="PS01031">
    <property type="entry name" value="SHSP"/>
    <property type="match status" value="1"/>
</dbReference>
<comment type="similarity">
    <text evidence="2 3">Belongs to the small heat shock protein (HSP20) family.</text>
</comment>
<evidence type="ECO:0000313" key="6">
    <source>
        <dbReference type="Proteomes" id="UP000193920"/>
    </source>
</evidence>
<dbReference type="PANTHER" id="PTHR11527">
    <property type="entry name" value="HEAT-SHOCK PROTEIN 20 FAMILY MEMBER"/>
    <property type="match status" value="1"/>
</dbReference>
<feature type="domain" description="SHSP" evidence="4">
    <location>
        <begin position="88"/>
        <end position="216"/>
    </location>
</feature>
<evidence type="ECO:0000313" key="5">
    <source>
        <dbReference type="EMBL" id="ORY54796.1"/>
    </source>
</evidence>
<dbReference type="SUPFAM" id="SSF49764">
    <property type="entry name" value="HSP20-like chaperones"/>
    <property type="match status" value="1"/>
</dbReference>
<comment type="caution">
    <text evidence="5">The sequence shown here is derived from an EMBL/GenBank/DDBJ whole genome shotgun (WGS) entry which is preliminary data.</text>
</comment>
<evidence type="ECO:0000259" key="4">
    <source>
        <dbReference type="PROSITE" id="PS01031"/>
    </source>
</evidence>
<dbReference type="OrthoDB" id="5511210at2759"/>
<reference evidence="5 6" key="1">
    <citation type="submission" date="2016-08" db="EMBL/GenBank/DDBJ databases">
        <title>A Parts List for Fungal Cellulosomes Revealed by Comparative Genomics.</title>
        <authorList>
            <consortium name="DOE Joint Genome Institute"/>
            <person name="Haitjema C.H."/>
            <person name="Gilmore S.P."/>
            <person name="Henske J.K."/>
            <person name="Solomon K.V."/>
            <person name="De Groot R."/>
            <person name="Kuo A."/>
            <person name="Mondo S.J."/>
            <person name="Salamov A.A."/>
            <person name="Labutti K."/>
            <person name="Zhao Z."/>
            <person name="Chiniquy J."/>
            <person name="Barry K."/>
            <person name="Brewer H.M."/>
            <person name="Purvine S.O."/>
            <person name="Wright A.T."/>
            <person name="Boxma B."/>
            <person name="Van Alen T."/>
            <person name="Hackstein J.H."/>
            <person name="Baker S.E."/>
            <person name="Grigoriev I.V."/>
            <person name="O'Malley M.A."/>
        </authorList>
    </citation>
    <scope>NUCLEOTIDE SEQUENCE [LARGE SCALE GENOMIC DNA]</scope>
    <source>
        <strain evidence="5 6">G1</strain>
    </source>
</reference>
<keyword evidence="1" id="KW-0346">Stress response</keyword>
<accession>A0A1Y2D6V3</accession>
<dbReference type="EMBL" id="MCOG01000082">
    <property type="protein sequence ID" value="ORY54796.1"/>
    <property type="molecule type" value="Genomic_DNA"/>
</dbReference>
<organism evidence="5 6">
    <name type="scientific">Neocallimastix californiae</name>
    <dbReference type="NCBI Taxonomy" id="1754190"/>
    <lineage>
        <taxon>Eukaryota</taxon>
        <taxon>Fungi</taxon>
        <taxon>Fungi incertae sedis</taxon>
        <taxon>Chytridiomycota</taxon>
        <taxon>Chytridiomycota incertae sedis</taxon>
        <taxon>Neocallimastigomycetes</taxon>
        <taxon>Neocallimastigales</taxon>
        <taxon>Neocallimastigaceae</taxon>
        <taxon>Neocallimastix</taxon>
    </lineage>
</organism>
<evidence type="ECO:0000256" key="1">
    <source>
        <dbReference type="ARBA" id="ARBA00023016"/>
    </source>
</evidence>
<keyword evidence="6" id="KW-1185">Reference proteome</keyword>
<dbReference type="InterPro" id="IPR008978">
    <property type="entry name" value="HSP20-like_chaperone"/>
</dbReference>
<dbReference type="CDD" id="cd06464">
    <property type="entry name" value="ACD_sHsps-like"/>
    <property type="match status" value="1"/>
</dbReference>
<dbReference type="Pfam" id="PF00011">
    <property type="entry name" value="HSP20"/>
    <property type="match status" value="1"/>
</dbReference>
<dbReference type="AlphaFoldDB" id="A0A1Y2D6V3"/>
<dbReference type="Proteomes" id="UP000193920">
    <property type="component" value="Unassembled WGS sequence"/>
</dbReference>
<protein>
    <submittedName>
        <fullName evidence="5">HSP20-like chaperone</fullName>
    </submittedName>
</protein>
<sequence length="216" mass="25774">MSLIHHNLFEPYERSFFDDPFFREFDREVLSFDDDTSKPKNHHHLISTKHKHFPHHIWHHHHKEDDRNQDPFHKVKKQMTKAFDKDVFKMVDFCPSINISEDDKAFYIHADLPGMTKDQVKIEWTEDDRILTISGERKAVNNHSSDDNNDKKLFKHNNSKKFSKMECYYGRFERSFTVPENADLDSVQAKMENGVLEISVKKIKPDVSHTHRIEIQ</sequence>